<dbReference type="Gene3D" id="3.60.21.10">
    <property type="match status" value="1"/>
</dbReference>
<evidence type="ECO:0000313" key="7">
    <source>
        <dbReference type="Proteomes" id="UP000027195"/>
    </source>
</evidence>
<keyword evidence="2" id="KW-0325">Glycoprotein</keyword>
<name>A0A067MD98_BOTB1</name>
<keyword evidence="7" id="KW-1185">Reference proteome</keyword>
<feature type="region of interest" description="Disordered" evidence="3">
    <location>
        <begin position="92"/>
        <end position="117"/>
    </location>
</feature>
<dbReference type="SUPFAM" id="SSF56300">
    <property type="entry name" value="Metallo-dependent phosphatases"/>
    <property type="match status" value="1"/>
</dbReference>
<evidence type="ECO:0000313" key="6">
    <source>
        <dbReference type="EMBL" id="KDQ13738.1"/>
    </source>
</evidence>
<dbReference type="PANTHER" id="PTHR10340:SF27">
    <property type="entry name" value="ACL091CP"/>
    <property type="match status" value="1"/>
</dbReference>
<dbReference type="Pfam" id="PF00149">
    <property type="entry name" value="Metallophos"/>
    <property type="match status" value="1"/>
</dbReference>
<dbReference type="Proteomes" id="UP000027195">
    <property type="component" value="Unassembled WGS sequence"/>
</dbReference>
<feature type="compositionally biased region" description="Pro residues" evidence="3">
    <location>
        <begin position="63"/>
        <end position="77"/>
    </location>
</feature>
<evidence type="ECO:0000256" key="2">
    <source>
        <dbReference type="ARBA" id="ARBA00023180"/>
    </source>
</evidence>
<sequence length="729" mass="80705">MVLPALTFALAWSLVACRAAPATADAQQPLVLQPPRERVLGPPVYTAAPFPSSLFSSYYPQPTGNPGPPPQFRPQPQPVIQDPITGKIYDEKLTDPRAVPRNATKPPLPLPSGALESSPPLRESAFSQIIAIANTSAPSWTDSCSKCLAALNIAKSLAFAAPSEISQLAVDVCEYFQFSPICSTTYSRLTLGALLSQVFQTADVAGLDGQYLCHSFLMLCPLPPTYPLHTILETWFSKPKPHDAETWTERRRTAKTAPKRVKVLHMSDMHLDPSKSVLQTQIASSANDYFPMVGYSTGSEANCTMGLCCRVSQEEIDVQIPAPYYGSYRCDTPLSLGVASLQAIPQLTNTQSTGFAWTVFTGDLVSHDPDNQVSREYVMYAETIMYDLFKKLLGAGPVYAALGNHDSYLQLGLFPFFLLQRVNSFAFPAELKTNYEHVSRLWEHEDWISAGVAKQARAHYGAYSVARKDGLRVITLNTDFWYRKNYFNYVNMTNPDPSGMLRFLTDELQAAEDAKERAWIVGHVLSGWDGSSALTNPTNLCNVDRFSPHVISAILFGHTHEDLFTIFYANNGTIVAKDTAQTVAWVAPSISPMTNLNSGFRMYEVDAETFEILDAHTQVVWYSDVSAFSSLDHQGPGPTWRYEYDTRELYGSGVEWPQNAPLNATWWHMVTERMEAEPSLVQTFTENQGKQSVHSPACTSDECVKAKICYLRSGSSAIGKHNCLQGFVL</sequence>
<keyword evidence="1" id="KW-0378">Hydrolase</keyword>
<protein>
    <recommendedName>
        <fullName evidence="5">Calcineurin-like phosphoesterase domain-containing protein</fullName>
    </recommendedName>
</protein>
<dbReference type="AlphaFoldDB" id="A0A067MD98"/>
<reference evidence="7" key="1">
    <citation type="journal article" date="2014" name="Proc. Natl. Acad. Sci. U.S.A.">
        <title>Extensive sampling of basidiomycete genomes demonstrates inadequacy of the white-rot/brown-rot paradigm for wood decay fungi.</title>
        <authorList>
            <person name="Riley R."/>
            <person name="Salamov A.A."/>
            <person name="Brown D.W."/>
            <person name="Nagy L.G."/>
            <person name="Floudas D."/>
            <person name="Held B.W."/>
            <person name="Levasseur A."/>
            <person name="Lombard V."/>
            <person name="Morin E."/>
            <person name="Otillar R."/>
            <person name="Lindquist E.A."/>
            <person name="Sun H."/>
            <person name="LaButti K.M."/>
            <person name="Schmutz J."/>
            <person name="Jabbour D."/>
            <person name="Luo H."/>
            <person name="Baker S.E."/>
            <person name="Pisabarro A.G."/>
            <person name="Walton J.D."/>
            <person name="Blanchette R.A."/>
            <person name="Henrissat B."/>
            <person name="Martin F."/>
            <person name="Cullen D."/>
            <person name="Hibbett D.S."/>
            <person name="Grigoriev I.V."/>
        </authorList>
    </citation>
    <scope>NUCLEOTIDE SEQUENCE [LARGE SCALE GENOMIC DNA]</scope>
    <source>
        <strain evidence="7">FD-172 SS1</strain>
    </source>
</reference>
<gene>
    <name evidence="6" type="ORF">BOTBODRAFT_111197</name>
</gene>
<dbReference type="GO" id="GO:0005615">
    <property type="term" value="C:extracellular space"/>
    <property type="evidence" value="ECO:0007669"/>
    <property type="project" value="TreeGrafter"/>
</dbReference>
<evidence type="ECO:0000259" key="5">
    <source>
        <dbReference type="Pfam" id="PF00149"/>
    </source>
</evidence>
<accession>A0A067MD98</accession>
<dbReference type="CDD" id="cd00842">
    <property type="entry name" value="MPP_ASMase"/>
    <property type="match status" value="1"/>
</dbReference>
<feature type="region of interest" description="Disordered" evidence="3">
    <location>
        <begin position="58"/>
        <end position="77"/>
    </location>
</feature>
<evidence type="ECO:0000256" key="3">
    <source>
        <dbReference type="SAM" id="MobiDB-lite"/>
    </source>
</evidence>
<evidence type="ECO:0000256" key="1">
    <source>
        <dbReference type="ARBA" id="ARBA00022801"/>
    </source>
</evidence>
<dbReference type="STRING" id="930990.A0A067MD98"/>
<dbReference type="InterPro" id="IPR004843">
    <property type="entry name" value="Calcineurin-like_PHP"/>
</dbReference>
<keyword evidence="4" id="KW-0732">Signal</keyword>
<dbReference type="HOGENOM" id="CLU_014743_2_1_1"/>
<feature type="signal peptide" evidence="4">
    <location>
        <begin position="1"/>
        <end position="19"/>
    </location>
</feature>
<dbReference type="InParanoid" id="A0A067MD98"/>
<dbReference type="EMBL" id="KL198042">
    <property type="protein sequence ID" value="KDQ13738.1"/>
    <property type="molecule type" value="Genomic_DNA"/>
</dbReference>
<dbReference type="InterPro" id="IPR029052">
    <property type="entry name" value="Metallo-depent_PP-like"/>
</dbReference>
<dbReference type="PANTHER" id="PTHR10340">
    <property type="entry name" value="SPHINGOMYELIN PHOSPHODIESTERASE"/>
    <property type="match status" value="1"/>
</dbReference>
<feature type="chain" id="PRO_5001641298" description="Calcineurin-like phosphoesterase domain-containing protein" evidence="4">
    <location>
        <begin position="20"/>
        <end position="729"/>
    </location>
</feature>
<proteinExistence type="predicted"/>
<feature type="domain" description="Calcineurin-like phosphoesterase" evidence="5">
    <location>
        <begin position="262"/>
        <end position="561"/>
    </location>
</feature>
<evidence type="ECO:0000256" key="4">
    <source>
        <dbReference type="SAM" id="SignalP"/>
    </source>
</evidence>
<organism evidence="6 7">
    <name type="scientific">Botryobasidium botryosum (strain FD-172 SS1)</name>
    <dbReference type="NCBI Taxonomy" id="930990"/>
    <lineage>
        <taxon>Eukaryota</taxon>
        <taxon>Fungi</taxon>
        <taxon>Dikarya</taxon>
        <taxon>Basidiomycota</taxon>
        <taxon>Agaricomycotina</taxon>
        <taxon>Agaricomycetes</taxon>
        <taxon>Cantharellales</taxon>
        <taxon>Botryobasidiaceae</taxon>
        <taxon>Botryobasidium</taxon>
    </lineage>
</organism>
<dbReference type="GO" id="GO:0008081">
    <property type="term" value="F:phosphoric diester hydrolase activity"/>
    <property type="evidence" value="ECO:0007669"/>
    <property type="project" value="TreeGrafter"/>
</dbReference>
<dbReference type="InterPro" id="IPR041805">
    <property type="entry name" value="ASMase/PPN1_MPP"/>
</dbReference>
<dbReference type="OrthoDB" id="282973at2759"/>